<evidence type="ECO:0000259" key="14">
    <source>
        <dbReference type="PROSITE" id="PS50893"/>
    </source>
</evidence>
<dbReference type="GO" id="GO:0016887">
    <property type="term" value="F:ATP hydrolysis activity"/>
    <property type="evidence" value="ECO:0007669"/>
    <property type="project" value="InterPro"/>
</dbReference>
<dbReference type="InterPro" id="IPR003593">
    <property type="entry name" value="AAA+_ATPase"/>
</dbReference>
<evidence type="ECO:0000256" key="3">
    <source>
        <dbReference type="ARBA" id="ARBA00022475"/>
    </source>
</evidence>
<keyword evidence="8 16" id="KW-0067">ATP-binding</keyword>
<dbReference type="PANTHER" id="PTHR43875:SF12">
    <property type="entry name" value="SN-GLYCEROL-3-PHOSPHATE IMPORT ATP-BINDING PROTEIN UGPC"/>
    <property type="match status" value="1"/>
</dbReference>
<dbReference type="InterPro" id="IPR027417">
    <property type="entry name" value="P-loop_NTPase"/>
</dbReference>
<dbReference type="PANTHER" id="PTHR43875">
    <property type="entry name" value="MALTODEXTRIN IMPORT ATP-BINDING PROTEIN MSMX"/>
    <property type="match status" value="1"/>
</dbReference>
<dbReference type="InterPro" id="IPR015855">
    <property type="entry name" value="ABC_transpr_MalK-like"/>
</dbReference>
<dbReference type="Gene3D" id="3.40.50.300">
    <property type="entry name" value="P-loop containing nucleotide triphosphate hydrolases"/>
    <property type="match status" value="1"/>
</dbReference>
<feature type="signal peptide" evidence="13">
    <location>
        <begin position="1"/>
        <end position="20"/>
    </location>
</feature>
<dbReference type="GO" id="GO:0001407">
    <property type="term" value="P:glycerophosphodiester transmembrane transport"/>
    <property type="evidence" value="ECO:0007669"/>
    <property type="project" value="TreeGrafter"/>
</dbReference>
<feature type="transmembrane region" description="Helical" evidence="12">
    <location>
        <begin position="131"/>
        <end position="152"/>
    </location>
</feature>
<evidence type="ECO:0000313" key="17">
    <source>
        <dbReference type="Proteomes" id="UP000030106"/>
    </source>
</evidence>
<dbReference type="AlphaFoldDB" id="A0A0A2W0J8"/>
<keyword evidence="5" id="KW-0762">Sugar transport</keyword>
<dbReference type="GO" id="GO:0140359">
    <property type="term" value="F:ABC-type transporter activity"/>
    <property type="evidence" value="ECO:0007669"/>
    <property type="project" value="InterPro"/>
</dbReference>
<evidence type="ECO:0000256" key="4">
    <source>
        <dbReference type="ARBA" id="ARBA00022519"/>
    </source>
</evidence>
<dbReference type="Pfam" id="PF08402">
    <property type="entry name" value="TOBE_2"/>
    <property type="match status" value="1"/>
</dbReference>
<dbReference type="SUPFAM" id="SSF52540">
    <property type="entry name" value="P-loop containing nucleoside triphosphate hydrolases"/>
    <property type="match status" value="1"/>
</dbReference>
<feature type="transmembrane region" description="Helical" evidence="12">
    <location>
        <begin position="98"/>
        <end position="119"/>
    </location>
</feature>
<feature type="domain" description="ABC transmembrane type-1" evidence="15">
    <location>
        <begin position="63"/>
        <end position="254"/>
    </location>
</feature>
<evidence type="ECO:0000256" key="5">
    <source>
        <dbReference type="ARBA" id="ARBA00022597"/>
    </source>
</evidence>
<dbReference type="InterPro" id="IPR012340">
    <property type="entry name" value="NA-bd_OB-fold"/>
</dbReference>
<dbReference type="FunFam" id="3.40.50.300:FF:000042">
    <property type="entry name" value="Maltose/maltodextrin ABC transporter, ATP-binding protein"/>
    <property type="match status" value="1"/>
</dbReference>
<keyword evidence="10 12" id="KW-1133">Transmembrane helix</keyword>
<dbReference type="GO" id="GO:0008643">
    <property type="term" value="P:carbohydrate transport"/>
    <property type="evidence" value="ECO:0007669"/>
    <property type="project" value="InterPro"/>
</dbReference>
<dbReference type="Gene3D" id="2.40.50.100">
    <property type="match status" value="1"/>
</dbReference>
<dbReference type="InterPro" id="IPR017871">
    <property type="entry name" value="ABC_transporter-like_CS"/>
</dbReference>
<dbReference type="CDD" id="cd03301">
    <property type="entry name" value="ABC_MalK_N"/>
    <property type="match status" value="1"/>
</dbReference>
<dbReference type="FunFam" id="2.40.50.100:FF:000032">
    <property type="entry name" value="sn-glycerol-3-phosphate import ATP-binding protein UgpC"/>
    <property type="match status" value="1"/>
</dbReference>
<evidence type="ECO:0000256" key="10">
    <source>
        <dbReference type="ARBA" id="ARBA00022989"/>
    </source>
</evidence>
<dbReference type="InterPro" id="IPR000515">
    <property type="entry name" value="MetI-like"/>
</dbReference>
<dbReference type="GO" id="GO:0015794">
    <property type="term" value="P:glycerol-3-phosphate transmembrane transport"/>
    <property type="evidence" value="ECO:0007669"/>
    <property type="project" value="TreeGrafter"/>
</dbReference>
<dbReference type="PROSITE" id="PS50893">
    <property type="entry name" value="ABC_TRANSPORTER_2"/>
    <property type="match status" value="1"/>
</dbReference>
<keyword evidence="13" id="KW-0732">Signal</keyword>
<dbReference type="SUPFAM" id="SSF50331">
    <property type="entry name" value="MOP-like"/>
    <property type="match status" value="1"/>
</dbReference>
<dbReference type="InterPro" id="IPR008995">
    <property type="entry name" value="Mo/tungstate-bd_C_term_dom"/>
</dbReference>
<dbReference type="InterPro" id="IPR047641">
    <property type="entry name" value="ABC_transpr_MalK/UgpC-like"/>
</dbReference>
<proteinExistence type="predicted"/>
<gene>
    <name evidence="16" type="ORF">BBAD15_g820</name>
</gene>
<evidence type="ECO:0000256" key="2">
    <source>
        <dbReference type="ARBA" id="ARBA00022448"/>
    </source>
</evidence>
<keyword evidence="2" id="KW-0813">Transport</keyword>
<keyword evidence="11 12" id="KW-0472">Membrane</keyword>
<feature type="domain" description="ABC transporter" evidence="14">
    <location>
        <begin position="260"/>
        <end position="491"/>
    </location>
</feature>
<dbReference type="Proteomes" id="UP000030106">
    <property type="component" value="Unassembled WGS sequence"/>
</dbReference>
<evidence type="ECO:0000259" key="15">
    <source>
        <dbReference type="PROSITE" id="PS50928"/>
    </source>
</evidence>
<organism evidence="16 17">
    <name type="scientific">Beauveria bassiana D1-5</name>
    <dbReference type="NCBI Taxonomy" id="1245745"/>
    <lineage>
        <taxon>Eukaryota</taxon>
        <taxon>Fungi</taxon>
        <taxon>Dikarya</taxon>
        <taxon>Ascomycota</taxon>
        <taxon>Pezizomycotina</taxon>
        <taxon>Sordariomycetes</taxon>
        <taxon>Hypocreomycetidae</taxon>
        <taxon>Hypocreales</taxon>
        <taxon>Cordycipitaceae</taxon>
        <taxon>Beauveria</taxon>
    </lineage>
</organism>
<comment type="caution">
    <text evidence="16">The sequence shown here is derived from an EMBL/GenBank/DDBJ whole genome shotgun (WGS) entry which is preliminary data.</text>
</comment>
<keyword evidence="9" id="KW-1278">Translocase</keyword>
<dbReference type="InterPro" id="IPR003439">
    <property type="entry name" value="ABC_transporter-like_ATP-bd"/>
</dbReference>
<name>A0A0A2W0J8_BEABA</name>
<feature type="transmembrane region" description="Helical" evidence="12">
    <location>
        <begin position="236"/>
        <end position="258"/>
    </location>
</feature>
<dbReference type="HOGENOM" id="CLU_000604_1_1_1"/>
<feature type="transmembrane region" description="Helical" evidence="12">
    <location>
        <begin position="202"/>
        <end position="224"/>
    </location>
</feature>
<dbReference type="GO" id="GO:0005524">
    <property type="term" value="F:ATP binding"/>
    <property type="evidence" value="ECO:0007669"/>
    <property type="project" value="UniProtKB-KW"/>
</dbReference>
<evidence type="ECO:0000256" key="12">
    <source>
        <dbReference type="SAM" id="Phobius"/>
    </source>
</evidence>
<dbReference type="FunFam" id="1.10.3720.10:FF:000042">
    <property type="entry name" value="sn-glycerol-3-phosphate transport system permease protein UgpE"/>
    <property type="match status" value="1"/>
</dbReference>
<accession>A0A0A2W0J8</accession>
<dbReference type="InterPro" id="IPR013611">
    <property type="entry name" value="Transp-assoc_OB_typ2"/>
</dbReference>
<dbReference type="SUPFAM" id="SSF161098">
    <property type="entry name" value="MetI-like"/>
    <property type="match status" value="1"/>
</dbReference>
<feature type="transmembrane region" description="Helical" evidence="12">
    <location>
        <begin position="68"/>
        <end position="91"/>
    </location>
</feature>
<evidence type="ECO:0000256" key="9">
    <source>
        <dbReference type="ARBA" id="ARBA00022967"/>
    </source>
</evidence>
<evidence type="ECO:0000256" key="11">
    <source>
        <dbReference type="ARBA" id="ARBA00023136"/>
    </source>
</evidence>
<dbReference type="GO" id="GO:0043190">
    <property type="term" value="C:ATP-binding cassette (ABC) transporter complex"/>
    <property type="evidence" value="ECO:0007669"/>
    <property type="project" value="InterPro"/>
</dbReference>
<dbReference type="Pfam" id="PF00528">
    <property type="entry name" value="BPD_transp_1"/>
    <property type="match status" value="1"/>
</dbReference>
<dbReference type="PROSITE" id="PS00211">
    <property type="entry name" value="ABC_TRANSPORTER_1"/>
    <property type="match status" value="1"/>
</dbReference>
<dbReference type="STRING" id="1245745.A0A0A2W0J8"/>
<evidence type="ECO:0000313" key="16">
    <source>
        <dbReference type="EMBL" id="KGQ13433.1"/>
    </source>
</evidence>
<dbReference type="Gene3D" id="2.40.50.140">
    <property type="entry name" value="Nucleic acid-binding proteins"/>
    <property type="match status" value="1"/>
</dbReference>
<keyword evidence="4" id="KW-0997">Cell inner membrane</keyword>
<evidence type="ECO:0000256" key="1">
    <source>
        <dbReference type="ARBA" id="ARBA00004429"/>
    </source>
</evidence>
<dbReference type="NCBIfam" id="NF008210">
    <property type="entry name" value="PRK10973.1"/>
    <property type="match status" value="1"/>
</dbReference>
<dbReference type="EMBL" id="ANFO01000042">
    <property type="protein sequence ID" value="KGQ13433.1"/>
    <property type="molecule type" value="Genomic_DNA"/>
</dbReference>
<comment type="subcellular location">
    <subcellularLocation>
        <location evidence="1">Cell inner membrane</location>
        <topology evidence="1">Multi-pass membrane protein</topology>
    </subcellularLocation>
</comment>
<reference evidence="16 17" key="1">
    <citation type="submission" date="2012-10" db="EMBL/GenBank/DDBJ databases">
        <title>Genome sequencing and analysis of entomopathogenic fungi Beauveria bassiana D1-5.</title>
        <authorList>
            <person name="Li Q."/>
            <person name="Wang L."/>
            <person name="Zhang Z."/>
            <person name="Wang Q."/>
            <person name="Ren J."/>
            <person name="Wang M."/>
            <person name="Xu W."/>
            <person name="Wang J."/>
            <person name="Lu Y."/>
            <person name="Du Q."/>
            <person name="Sun Z."/>
        </authorList>
    </citation>
    <scope>NUCLEOTIDE SEQUENCE [LARGE SCALE GENOMIC DNA]</scope>
    <source>
        <strain evidence="16 17">D1-5</strain>
    </source>
</reference>
<evidence type="ECO:0000256" key="6">
    <source>
        <dbReference type="ARBA" id="ARBA00022692"/>
    </source>
</evidence>
<dbReference type="InterPro" id="IPR035906">
    <property type="entry name" value="MetI-like_sf"/>
</dbReference>
<evidence type="ECO:0000256" key="13">
    <source>
        <dbReference type="SAM" id="SignalP"/>
    </source>
</evidence>
<evidence type="ECO:0000256" key="7">
    <source>
        <dbReference type="ARBA" id="ARBA00022741"/>
    </source>
</evidence>
<dbReference type="CDD" id="cd06261">
    <property type="entry name" value="TM_PBP2"/>
    <property type="match status" value="1"/>
</dbReference>
<keyword evidence="7" id="KW-0547">Nucleotide-binding</keyword>
<feature type="transmembrane region" description="Helical" evidence="12">
    <location>
        <begin position="173"/>
        <end position="196"/>
    </location>
</feature>
<protein>
    <submittedName>
        <fullName evidence="16">sn-glycerol-3-phosphate import ATP-binding protein UgpC</fullName>
    </submittedName>
</protein>
<sequence length="612" mass="68244">MLILGIIVILFPLYVAFVAATLDNKAVFDTPMTLIPGTHLWENIHYIWTNGVAVNSAPFGRMLFNSTVMALVITIGKIAVSMLSAFAIVWFRFPLRNLFFWMIFITLMLPVEVRIFPTVEVISNLKMLDSYTGLTLPLMASATATFLFRQFFMTLPDELMEAARIDGASPMRFFFDIVLPLSKTNLAALFVITFIYGWNQYLWPLLIITDADLGTAVAGIKSMIASGDGVTQWNQVMAAMLLTLVPPVVIVLVMQRAFVRGLVDITKSWDGKTQVIQPLTVDVADGEFIVMVGPSGCGKSTLLRMVAGLEQVTSGDIWIDSQRVTDMEPKERGIAMVFQNYALYPHMTVEENMAWGLKIRGMGKEQIRQKVLEAARILELDALLTRRPRELSGGQRQRVAMGRAIVRDPAVFLFDEPLSNLDAKLRVQMRLELQQLHRRLKTTSLYVTHDQVEAMTLAQRVMVMNKGVAEQIGTPVEVYERPASRFVASFIGSPAMNLLDGNISIDGSRFELDGGDVLPIGSQRLQWVGRPMTLGIRPEHIALSSQAAGGIPIVVETLEMLGADNLVHGRWGGQKVVIRLGHQERPQPGTTLWVHLPEEHLHFFDGKNGQRL</sequence>
<dbReference type="Gene3D" id="1.10.3720.10">
    <property type="entry name" value="MetI-like"/>
    <property type="match status" value="1"/>
</dbReference>
<keyword evidence="3" id="KW-1003">Cell membrane</keyword>
<dbReference type="SMART" id="SM00382">
    <property type="entry name" value="AAA"/>
    <property type="match status" value="1"/>
</dbReference>
<dbReference type="Pfam" id="PF00005">
    <property type="entry name" value="ABC_tran"/>
    <property type="match status" value="1"/>
</dbReference>
<feature type="chain" id="PRO_5001996253" evidence="13">
    <location>
        <begin position="21"/>
        <end position="612"/>
    </location>
</feature>
<dbReference type="NCBIfam" id="NF008653">
    <property type="entry name" value="PRK11650.1"/>
    <property type="match status" value="1"/>
</dbReference>
<keyword evidence="6 12" id="KW-0812">Transmembrane</keyword>
<evidence type="ECO:0000256" key="8">
    <source>
        <dbReference type="ARBA" id="ARBA00022840"/>
    </source>
</evidence>
<dbReference type="PROSITE" id="PS50928">
    <property type="entry name" value="ABC_TM1"/>
    <property type="match status" value="1"/>
</dbReference>